<dbReference type="InterPro" id="IPR058637">
    <property type="entry name" value="YknX-like_C"/>
</dbReference>
<evidence type="ECO:0000313" key="5">
    <source>
        <dbReference type="Proteomes" id="UP000004622"/>
    </source>
</evidence>
<feature type="coiled-coil region" evidence="2">
    <location>
        <begin position="113"/>
        <end position="199"/>
    </location>
</feature>
<dbReference type="Gene3D" id="2.40.50.100">
    <property type="match status" value="1"/>
</dbReference>
<reference evidence="4 5" key="1">
    <citation type="journal article" date="2012" name="J. Bacteriol.">
        <title>Genome Sequence of Nitratireductor aquibiodomus Strain RA22.</title>
        <authorList>
            <person name="Singh A."/>
            <person name="Jangir P.K."/>
            <person name="Kumari C."/>
            <person name="Sharma R."/>
        </authorList>
    </citation>
    <scope>NUCLEOTIDE SEQUENCE [LARGE SCALE GENOMIC DNA]</scope>
    <source>
        <strain evidence="4 5">RA22</strain>
    </source>
</reference>
<dbReference type="AlphaFoldDB" id="I5BSW1"/>
<dbReference type="Gene3D" id="2.40.420.20">
    <property type="match status" value="1"/>
</dbReference>
<dbReference type="NCBIfam" id="TIGR01730">
    <property type="entry name" value="RND_mfp"/>
    <property type="match status" value="1"/>
</dbReference>
<evidence type="ECO:0000256" key="2">
    <source>
        <dbReference type="SAM" id="Coils"/>
    </source>
</evidence>
<accession>I5BSW1</accession>
<evidence type="ECO:0000313" key="4">
    <source>
        <dbReference type="EMBL" id="EIM72663.1"/>
    </source>
</evidence>
<protein>
    <submittedName>
        <fullName evidence="4">RND family efflux transporter MFP subunit</fullName>
    </submittedName>
</protein>
<comment type="caution">
    <text evidence="4">The sequence shown here is derived from an EMBL/GenBank/DDBJ whole genome shotgun (WGS) entry which is preliminary data.</text>
</comment>
<gene>
    <name evidence="4" type="ORF">A33O_18494</name>
</gene>
<dbReference type="GO" id="GO:1990281">
    <property type="term" value="C:efflux pump complex"/>
    <property type="evidence" value="ECO:0007669"/>
    <property type="project" value="TreeGrafter"/>
</dbReference>
<sequence>MRWWAGGLGLLVVSAGFLAVMLAQEPPTPAVPMRVDDRPVVAVARAERGTLTQWTFARGIAEAVRKSYLHIEVAGIVAEIGRDERGKSLREGSFVHGPKPHGQSGQMLLRLDGRDARARLAQAAAERQRVERRVEVAQATFDQARQEHERTSALASRGISSRKAAETAEAAFRTAEAELKAARAEVELATAQLRQAEIVLEKMVIRAPFDGRLSLINVRVGDYVEGAVAGPPASRERTAAAVLVDDDVLEITLNVPWPDAKDLVPGQKVLASGNAEAIWEATTEGTDHPDVVSGNIWSVSPSIGLGSRAVQVKVRVRGGTIKDGMLATVWIAAGQVENELLLPQSAIVVSEGKPFVFTVQPGSTTVDKRQVEVGLKDHIRVAIRSGVEDGDLVVTNGQHLLDGGMIVQVADQNPSEAGNLSLAAGAGNTSALERQR</sequence>
<dbReference type="SUPFAM" id="SSF111369">
    <property type="entry name" value="HlyD-like secretion proteins"/>
    <property type="match status" value="1"/>
</dbReference>
<organism evidence="4 5">
    <name type="scientific">Nitratireductor aquibiodomus RA22</name>
    <dbReference type="NCBI Taxonomy" id="1189611"/>
    <lineage>
        <taxon>Bacteria</taxon>
        <taxon>Pseudomonadati</taxon>
        <taxon>Pseudomonadota</taxon>
        <taxon>Alphaproteobacteria</taxon>
        <taxon>Hyphomicrobiales</taxon>
        <taxon>Phyllobacteriaceae</taxon>
        <taxon>Nitratireductor</taxon>
    </lineage>
</organism>
<feature type="domain" description="YknX-like C-terminal permuted SH3-like" evidence="3">
    <location>
        <begin position="341"/>
        <end position="409"/>
    </location>
</feature>
<dbReference type="GO" id="GO:0015562">
    <property type="term" value="F:efflux transmembrane transporter activity"/>
    <property type="evidence" value="ECO:0007669"/>
    <property type="project" value="TreeGrafter"/>
</dbReference>
<dbReference type="PANTHER" id="PTHR30469:SF15">
    <property type="entry name" value="HLYD FAMILY OF SECRETION PROTEINS"/>
    <property type="match status" value="1"/>
</dbReference>
<name>I5BSW1_9HYPH</name>
<dbReference type="InterPro" id="IPR006143">
    <property type="entry name" value="RND_pump_MFP"/>
</dbReference>
<dbReference type="Pfam" id="PF25989">
    <property type="entry name" value="YknX_C"/>
    <property type="match status" value="1"/>
</dbReference>
<dbReference type="PANTHER" id="PTHR30469">
    <property type="entry name" value="MULTIDRUG RESISTANCE PROTEIN MDTA"/>
    <property type="match status" value="1"/>
</dbReference>
<dbReference type="PATRIC" id="fig|1189611.3.peg.3733"/>
<comment type="similarity">
    <text evidence="1">Belongs to the membrane fusion protein (MFP) (TC 8.A.1) family.</text>
</comment>
<evidence type="ECO:0000259" key="3">
    <source>
        <dbReference type="Pfam" id="PF25989"/>
    </source>
</evidence>
<proteinExistence type="inferred from homology"/>
<dbReference type="Proteomes" id="UP000004622">
    <property type="component" value="Unassembled WGS sequence"/>
</dbReference>
<dbReference type="EMBL" id="AJXZ01000049">
    <property type="protein sequence ID" value="EIM72663.1"/>
    <property type="molecule type" value="Genomic_DNA"/>
</dbReference>
<dbReference type="Gene3D" id="1.10.287.470">
    <property type="entry name" value="Helix hairpin bin"/>
    <property type="match status" value="1"/>
</dbReference>
<keyword evidence="2" id="KW-0175">Coiled coil</keyword>
<dbReference type="Gene3D" id="2.40.30.170">
    <property type="match status" value="1"/>
</dbReference>
<evidence type="ECO:0000256" key="1">
    <source>
        <dbReference type="ARBA" id="ARBA00009477"/>
    </source>
</evidence>